<organism evidence="1 2">
    <name type="scientific">Spiromyces aspiralis</name>
    <dbReference type="NCBI Taxonomy" id="68401"/>
    <lineage>
        <taxon>Eukaryota</taxon>
        <taxon>Fungi</taxon>
        <taxon>Fungi incertae sedis</taxon>
        <taxon>Zoopagomycota</taxon>
        <taxon>Kickxellomycotina</taxon>
        <taxon>Kickxellomycetes</taxon>
        <taxon>Kickxellales</taxon>
        <taxon>Kickxellaceae</taxon>
        <taxon>Spiromyces</taxon>
    </lineage>
</organism>
<dbReference type="Proteomes" id="UP001145114">
    <property type="component" value="Unassembled WGS sequence"/>
</dbReference>
<name>A0ACC1HK20_9FUNG</name>
<accession>A0ACC1HK20</accession>
<sequence>MLPLRKLLVFLIIIILISLAVLNTQVAKNALGDRQIEWLSNDQGVLAELVAKMRNAGINWEEYMRIPGFGGERARIAGAGPVAEHMLLENNAAVGVVMGKMANETLREQLGRSTCAHHIQQYFREFPPQVRSRDEFEQYLCRFHNAVNKRLGKEEFDCSTVHDHYDCGCGPDLVRYDPNKDADEDSPVLVMDAELG</sequence>
<proteinExistence type="predicted"/>
<keyword evidence="2" id="KW-1185">Reference proteome</keyword>
<protein>
    <submittedName>
        <fullName evidence="1">Uncharacterized protein</fullName>
    </submittedName>
</protein>
<comment type="caution">
    <text evidence="1">The sequence shown here is derived from an EMBL/GenBank/DDBJ whole genome shotgun (WGS) entry which is preliminary data.</text>
</comment>
<evidence type="ECO:0000313" key="1">
    <source>
        <dbReference type="EMBL" id="KAJ1676021.1"/>
    </source>
</evidence>
<gene>
    <name evidence="1" type="ORF">EV182_000090</name>
</gene>
<reference evidence="1" key="1">
    <citation type="submission" date="2022-06" db="EMBL/GenBank/DDBJ databases">
        <title>Phylogenomic reconstructions and comparative analyses of Kickxellomycotina fungi.</title>
        <authorList>
            <person name="Reynolds N.K."/>
            <person name="Stajich J.E."/>
            <person name="Barry K."/>
            <person name="Grigoriev I.V."/>
            <person name="Crous P."/>
            <person name="Smith M.E."/>
        </authorList>
    </citation>
    <scope>NUCLEOTIDE SEQUENCE</scope>
    <source>
        <strain evidence="1">RSA 2271</strain>
    </source>
</reference>
<dbReference type="EMBL" id="JAMZIH010005144">
    <property type="protein sequence ID" value="KAJ1676021.1"/>
    <property type="molecule type" value="Genomic_DNA"/>
</dbReference>
<evidence type="ECO:0000313" key="2">
    <source>
        <dbReference type="Proteomes" id="UP001145114"/>
    </source>
</evidence>